<dbReference type="GO" id="GO:0030701">
    <property type="term" value="F:NAD+-dinitrogen-reductase ADP-D-ribosyltransferase activity"/>
    <property type="evidence" value="ECO:0007669"/>
    <property type="project" value="InterPro"/>
</dbReference>
<dbReference type="InterPro" id="IPR009953">
    <property type="entry name" value="DRA_trans"/>
</dbReference>
<reference evidence="1 2" key="1">
    <citation type="submission" date="2018-08" db="EMBL/GenBank/DDBJ databases">
        <authorList>
            <person name="Khan S.A."/>
        </authorList>
    </citation>
    <scope>NUCLEOTIDE SEQUENCE [LARGE SCALE GENOMIC DNA]</scope>
    <source>
        <strain evidence="1 2">GTF-13</strain>
    </source>
</reference>
<reference evidence="1 2" key="2">
    <citation type="submission" date="2018-12" db="EMBL/GenBank/DDBJ databases">
        <title>Simiduia agarivorans gen. nov., sp. nov., a marine, agarolytic bacterium isolated from shallow coastal water from Keelung, Taiwan.</title>
        <authorList>
            <person name="Shieh W.Y."/>
        </authorList>
    </citation>
    <scope>NUCLEOTIDE SEQUENCE [LARGE SCALE GENOMIC DNA]</scope>
    <source>
        <strain evidence="1 2">GTF-13</strain>
    </source>
</reference>
<accession>A0A3P3VKM6</accession>
<evidence type="ECO:0000313" key="1">
    <source>
        <dbReference type="EMBL" id="RRJ82934.1"/>
    </source>
</evidence>
<dbReference type="RefSeq" id="WP_125017138.1">
    <property type="nucleotide sequence ID" value="NZ_QWEZ01000002.1"/>
</dbReference>
<dbReference type="Proteomes" id="UP000280792">
    <property type="component" value="Unassembled WGS sequence"/>
</dbReference>
<dbReference type="Pfam" id="PF07357">
    <property type="entry name" value="DRAT"/>
    <property type="match status" value="1"/>
</dbReference>
<name>A0A3P3VKM6_9GAMM</name>
<gene>
    <name evidence="1" type="ORF">D0544_13880</name>
</gene>
<evidence type="ECO:0000313" key="2">
    <source>
        <dbReference type="Proteomes" id="UP000280792"/>
    </source>
</evidence>
<sequence length="287" mass="32088">MSGQREQRSPGGAPTGAGQSLCRLPANAYLPINRCNLPAVILGGLGFQQQPAPLYLDGVQALHRDLFERLQRLTDPLQRQQQFIDYLDVHFCLDDPEAAGYVAGASGRPKATWRRTLRGWLFDTDSREGAVMKAWVESRFGLLPRYHRGSIRDFSGDTYRGYLEARARGLYNTNALEAQLDLLYSFCQYELAQSGAEPLYLYRGINRAEALEQVGVNGAGQPVVLLTNLNSFSRELERASEFGDRVMRVQVPRQKLVCHDSLFPGLLKGEGEHLVIGGLYAIEDWVL</sequence>
<organism evidence="1 2">
    <name type="scientific">Aestuariirhabdus litorea</name>
    <dbReference type="NCBI Taxonomy" id="2528527"/>
    <lineage>
        <taxon>Bacteria</taxon>
        <taxon>Pseudomonadati</taxon>
        <taxon>Pseudomonadota</taxon>
        <taxon>Gammaproteobacteria</taxon>
        <taxon>Oceanospirillales</taxon>
        <taxon>Aestuariirhabdaceae</taxon>
        <taxon>Aestuariirhabdus</taxon>
    </lineage>
</organism>
<dbReference type="AlphaFoldDB" id="A0A3P3VKM6"/>
<dbReference type="EMBL" id="QWEZ01000002">
    <property type="protein sequence ID" value="RRJ82934.1"/>
    <property type="molecule type" value="Genomic_DNA"/>
</dbReference>
<proteinExistence type="predicted"/>
<keyword evidence="1" id="KW-0808">Transferase</keyword>
<comment type="caution">
    <text evidence="1">The sequence shown here is derived from an EMBL/GenBank/DDBJ whole genome shotgun (WGS) entry which is preliminary data.</text>
</comment>
<protein>
    <submittedName>
        <fullName evidence="1">NAD(+)--dinitrogen-reductase ADP-D-ribosyltransferase</fullName>
    </submittedName>
</protein>
<dbReference type="GO" id="GO:0009399">
    <property type="term" value="P:nitrogen fixation"/>
    <property type="evidence" value="ECO:0007669"/>
    <property type="project" value="InterPro"/>
</dbReference>
<keyword evidence="2" id="KW-1185">Reference proteome</keyword>